<accession>A0AA46L0Y9</accession>
<dbReference type="AlphaFoldDB" id="A0AA46L0Y9"/>
<evidence type="ECO:0000313" key="2">
    <source>
        <dbReference type="Proteomes" id="UP000321504"/>
    </source>
</evidence>
<dbReference type="Proteomes" id="UP000321504">
    <property type="component" value="Unassembled WGS sequence"/>
</dbReference>
<dbReference type="RefSeq" id="WP_025580296.1">
    <property type="nucleotide sequence ID" value="NZ_VRMQ01000011.1"/>
</dbReference>
<gene>
    <name evidence="1" type="ORF">FVP01_23125</name>
</gene>
<name>A0AA46L0Y9_VIBPH</name>
<evidence type="ECO:0000313" key="1">
    <source>
        <dbReference type="EMBL" id="TXN13592.1"/>
    </source>
</evidence>
<proteinExistence type="predicted"/>
<reference evidence="1 2" key="1">
    <citation type="submission" date="2019-08" db="EMBL/GenBank/DDBJ databases">
        <title>Emerging of two pre-pandemic pathogenic O4:KUT lineages of Vibrio parahaemolyticus in coastal eastern China.</title>
        <authorList>
            <person name="Yu H."/>
        </authorList>
    </citation>
    <scope>NUCLEOTIDE SEQUENCE [LARGE SCALE GENOMIC DNA]</scope>
    <source>
        <strain evidence="1 2">HZ17-383</strain>
    </source>
</reference>
<comment type="caution">
    <text evidence="1">The sequence shown here is derived from an EMBL/GenBank/DDBJ whole genome shotgun (WGS) entry which is preliminary data.</text>
</comment>
<organism evidence="1 2">
    <name type="scientific">Vibrio parahaemolyticus</name>
    <dbReference type="NCBI Taxonomy" id="670"/>
    <lineage>
        <taxon>Bacteria</taxon>
        <taxon>Pseudomonadati</taxon>
        <taxon>Pseudomonadota</taxon>
        <taxon>Gammaproteobacteria</taxon>
        <taxon>Vibrionales</taxon>
        <taxon>Vibrionaceae</taxon>
        <taxon>Vibrio</taxon>
    </lineage>
</organism>
<dbReference type="EMBL" id="VRMQ01000011">
    <property type="protein sequence ID" value="TXN13592.1"/>
    <property type="molecule type" value="Genomic_DNA"/>
</dbReference>
<sequence length="429" mass="50667">MLDEFEDNSSKMSYIGFYYLVNQVVEGEKLNLTVKNAIDDTYSYLGIENDFYYDYESIDIILLINCFEICKSIFLASYDKGYEYIEESNDFISTLSLGDLGYHEKLKILRNCLAHNDYDYSSYMSMWVSSEWRGLNVGFSIDIIDFYNYTRSHLQSLHQVWGSSIYIGEPSNDIKISTFEDAKEYVHQCLVNSGEASASYILQILENDDFLEIINLAISSSVDCIKKNIIKDLNSYIEFTRRNIVQCLDTFDTLFDFIESVRFHLNYDRQNCLDYQYALISDNYFNYCVNFKKFGMYRANFVKEWEELGGVYNFYQGLDVKQDMNELLEKAIKNFSIFFYSRSLNEGNDFPYDKFVVSYPISCTEADIKRHLRNSTAHRNYSIEGECLIFKDYNKRTNKLTFKGKIEYFHMKNFILNNFYSLPYEGAYY</sequence>
<protein>
    <submittedName>
        <fullName evidence="1">Uncharacterized protein</fullName>
    </submittedName>
</protein>